<organism evidence="7 8">
    <name type="scientific">Potamilus streckersoni</name>
    <dbReference type="NCBI Taxonomy" id="2493646"/>
    <lineage>
        <taxon>Eukaryota</taxon>
        <taxon>Metazoa</taxon>
        <taxon>Spiralia</taxon>
        <taxon>Lophotrochozoa</taxon>
        <taxon>Mollusca</taxon>
        <taxon>Bivalvia</taxon>
        <taxon>Autobranchia</taxon>
        <taxon>Heteroconchia</taxon>
        <taxon>Palaeoheterodonta</taxon>
        <taxon>Unionida</taxon>
        <taxon>Unionoidea</taxon>
        <taxon>Unionidae</taxon>
        <taxon>Ambleminae</taxon>
        <taxon>Lampsilini</taxon>
        <taxon>Potamilus</taxon>
    </lineage>
</organism>
<dbReference type="GO" id="GO:0005730">
    <property type="term" value="C:nucleolus"/>
    <property type="evidence" value="ECO:0007669"/>
    <property type="project" value="TreeGrafter"/>
</dbReference>
<evidence type="ECO:0000313" key="8">
    <source>
        <dbReference type="Proteomes" id="UP001195483"/>
    </source>
</evidence>
<reference evidence="7" key="3">
    <citation type="submission" date="2023-05" db="EMBL/GenBank/DDBJ databases">
        <authorList>
            <person name="Smith C.H."/>
        </authorList>
    </citation>
    <scope>NUCLEOTIDE SEQUENCE</scope>
    <source>
        <strain evidence="7">CHS0354</strain>
        <tissue evidence="7">Mantle</tissue>
    </source>
</reference>
<dbReference type="PANTHER" id="PTHR17602">
    <property type="entry name" value="RIBOSOME BIOGENESIS REGULATORY PROTEIN"/>
    <property type="match status" value="1"/>
</dbReference>
<evidence type="ECO:0000256" key="6">
    <source>
        <dbReference type="SAM" id="MobiDB-lite"/>
    </source>
</evidence>
<keyword evidence="3 5" id="KW-0690">Ribosome biogenesis</keyword>
<dbReference type="GO" id="GO:0042273">
    <property type="term" value="P:ribosomal large subunit biogenesis"/>
    <property type="evidence" value="ECO:0007669"/>
    <property type="project" value="TreeGrafter"/>
</dbReference>
<protein>
    <recommendedName>
        <fullName evidence="5">Ribosome biogenesis regulatory protein</fullName>
    </recommendedName>
</protein>
<evidence type="ECO:0000256" key="5">
    <source>
        <dbReference type="RuleBase" id="RU364132"/>
    </source>
</evidence>
<feature type="region of interest" description="Disordered" evidence="6">
    <location>
        <begin position="293"/>
        <end position="396"/>
    </location>
</feature>
<evidence type="ECO:0000313" key="7">
    <source>
        <dbReference type="EMBL" id="KAK3578729.1"/>
    </source>
</evidence>
<evidence type="ECO:0000256" key="4">
    <source>
        <dbReference type="ARBA" id="ARBA00023242"/>
    </source>
</evidence>
<sequence>MADLVASVLRSVAEKETKYKTIEVLKDIDVDIDEGNLLVSDTNPFDLTKFRSNKEDFFKNLARDNTQLLINRIWQLPTEKEDDVIVAKLPEPKTKIPREKPIPSAKHVTKWEHYARLKGIARRKKGRMEWDEQAKEWRPRWGYKRANDETKDWFIEIPDNADPYEDQFEKRKKEKKERTAKNELQRLRNIARSQKMKVPGVGLTPTENPSKEQLGKVLAMAKKSTASIGTFTETLPMEKTSKYAGKKRKFEPNYGDIKKETSKQLEIFKNLHSDQPVVDVNKASNLVLNQEDASRAKWKKENPFGPKKSGKRSKMGGRGYYKGGGKEKKGKGGRGGNMKGGRGGNMKGGRGGNMKGGRGGNMKGGRGGNMKGGRGGNMKGGRGGNMKGGRGFFSNK</sequence>
<dbReference type="EMBL" id="JAEAOA010000635">
    <property type="protein sequence ID" value="KAK3578729.1"/>
    <property type="molecule type" value="Genomic_DNA"/>
</dbReference>
<dbReference type="Pfam" id="PF04939">
    <property type="entry name" value="RRS1"/>
    <property type="match status" value="1"/>
</dbReference>
<keyword evidence="8" id="KW-1185">Reference proteome</keyword>
<comment type="subcellular location">
    <subcellularLocation>
        <location evidence="1 5">Nucleus</location>
    </subcellularLocation>
</comment>
<name>A0AAE0VI44_9BIVA</name>
<evidence type="ECO:0000256" key="2">
    <source>
        <dbReference type="ARBA" id="ARBA00010077"/>
    </source>
</evidence>
<dbReference type="GO" id="GO:0030687">
    <property type="term" value="C:preribosome, large subunit precursor"/>
    <property type="evidence" value="ECO:0007669"/>
    <property type="project" value="TreeGrafter"/>
</dbReference>
<feature type="compositionally biased region" description="Gly residues" evidence="6">
    <location>
        <begin position="333"/>
        <end position="396"/>
    </location>
</feature>
<dbReference type="AlphaFoldDB" id="A0AAE0VI44"/>
<gene>
    <name evidence="7" type="ORF">CHS0354_010111</name>
</gene>
<feature type="compositionally biased region" description="Basic and acidic residues" evidence="6">
    <location>
        <begin position="293"/>
        <end position="302"/>
    </location>
</feature>
<dbReference type="InterPro" id="IPR007023">
    <property type="entry name" value="Ribosom_reg"/>
</dbReference>
<comment type="similarity">
    <text evidence="2 5">Belongs to the RRS1 family.</text>
</comment>
<dbReference type="GO" id="GO:0000447">
    <property type="term" value="P:endonucleolytic cleavage in ITS1 to separate SSU-rRNA from 5.8S rRNA and LSU-rRNA from tricistronic rRNA transcript (SSU-rRNA, 5.8S rRNA, LSU-rRNA)"/>
    <property type="evidence" value="ECO:0007669"/>
    <property type="project" value="TreeGrafter"/>
</dbReference>
<accession>A0AAE0VI44</accession>
<evidence type="ECO:0000256" key="1">
    <source>
        <dbReference type="ARBA" id="ARBA00004123"/>
    </source>
</evidence>
<proteinExistence type="inferred from homology"/>
<keyword evidence="4 5" id="KW-0539">Nucleus</keyword>
<dbReference type="PANTHER" id="PTHR17602:SF4">
    <property type="entry name" value="RIBOSOME BIOGENESIS REGULATORY PROTEIN HOMOLOG"/>
    <property type="match status" value="1"/>
</dbReference>
<comment type="function">
    <text evidence="5">Involved in ribosomal large subunit assembly.</text>
</comment>
<dbReference type="Proteomes" id="UP001195483">
    <property type="component" value="Unassembled WGS sequence"/>
</dbReference>
<reference evidence="7" key="1">
    <citation type="journal article" date="2021" name="Genome Biol. Evol.">
        <title>A High-Quality Reference Genome for a Parasitic Bivalve with Doubly Uniparental Inheritance (Bivalvia: Unionida).</title>
        <authorList>
            <person name="Smith C.H."/>
        </authorList>
    </citation>
    <scope>NUCLEOTIDE SEQUENCE</scope>
    <source>
        <strain evidence="7">CHS0354</strain>
    </source>
</reference>
<reference evidence="7" key="2">
    <citation type="journal article" date="2021" name="Genome Biol. Evol.">
        <title>Developing a high-quality reference genome for a parasitic bivalve with doubly uniparental inheritance (Bivalvia: Unionida).</title>
        <authorList>
            <person name="Smith C.H."/>
        </authorList>
    </citation>
    <scope>NUCLEOTIDE SEQUENCE</scope>
    <source>
        <strain evidence="7">CHS0354</strain>
        <tissue evidence="7">Mantle</tissue>
    </source>
</reference>
<comment type="caution">
    <text evidence="7">The sequence shown here is derived from an EMBL/GenBank/DDBJ whole genome shotgun (WGS) entry which is preliminary data.</text>
</comment>
<evidence type="ECO:0000256" key="3">
    <source>
        <dbReference type="ARBA" id="ARBA00022517"/>
    </source>
</evidence>